<dbReference type="PANTHER" id="PTHR24567">
    <property type="entry name" value="CRP FAMILY TRANSCRIPTIONAL REGULATORY PROTEIN"/>
    <property type="match status" value="1"/>
</dbReference>
<dbReference type="CDD" id="cd00038">
    <property type="entry name" value="CAP_ED"/>
    <property type="match status" value="1"/>
</dbReference>
<feature type="transmembrane region" description="Helical" evidence="1">
    <location>
        <begin position="54"/>
        <end position="70"/>
    </location>
</feature>
<protein>
    <recommendedName>
        <fullName evidence="2">Cyclic nucleotide-binding domain-containing protein</fullName>
    </recommendedName>
</protein>
<keyword evidence="4" id="KW-1185">Reference proteome</keyword>
<dbReference type="EMBL" id="BSEC01000001">
    <property type="protein sequence ID" value="GLI91182.1"/>
    <property type="molecule type" value="Genomic_DNA"/>
</dbReference>
<dbReference type="PROSITE" id="PS00889">
    <property type="entry name" value="CNMP_BINDING_2"/>
    <property type="match status" value="1"/>
</dbReference>
<dbReference type="SMART" id="SM00100">
    <property type="entry name" value="cNMP"/>
    <property type="match status" value="1"/>
</dbReference>
<organism evidence="3 4">
    <name type="scientific">Methylocystis echinoides</name>
    <dbReference type="NCBI Taxonomy" id="29468"/>
    <lineage>
        <taxon>Bacteria</taxon>
        <taxon>Pseudomonadati</taxon>
        <taxon>Pseudomonadota</taxon>
        <taxon>Alphaproteobacteria</taxon>
        <taxon>Hyphomicrobiales</taxon>
        <taxon>Methylocystaceae</taxon>
        <taxon>Methylocystis</taxon>
    </lineage>
</organism>
<dbReference type="InterPro" id="IPR014710">
    <property type="entry name" value="RmlC-like_jellyroll"/>
</dbReference>
<evidence type="ECO:0000256" key="1">
    <source>
        <dbReference type="SAM" id="Phobius"/>
    </source>
</evidence>
<dbReference type="InterPro" id="IPR050397">
    <property type="entry name" value="Env_Response_Regulators"/>
</dbReference>
<dbReference type="InterPro" id="IPR000595">
    <property type="entry name" value="cNMP-bd_dom"/>
</dbReference>
<dbReference type="PANTHER" id="PTHR24567:SF68">
    <property type="entry name" value="DNA-BINDING TRANSCRIPTIONAL DUAL REGULATOR CRP"/>
    <property type="match status" value="1"/>
</dbReference>
<dbReference type="Pfam" id="PF00027">
    <property type="entry name" value="cNMP_binding"/>
    <property type="match status" value="1"/>
</dbReference>
<accession>A0A9W6GQF5</accession>
<evidence type="ECO:0000313" key="3">
    <source>
        <dbReference type="EMBL" id="GLI91182.1"/>
    </source>
</evidence>
<feature type="transmembrane region" description="Helical" evidence="1">
    <location>
        <begin position="6"/>
        <end position="24"/>
    </location>
</feature>
<keyword evidence="1" id="KW-1133">Transmembrane helix</keyword>
<dbReference type="RefSeq" id="WP_281799739.1">
    <property type="nucleotide sequence ID" value="NZ_BSEC01000001.1"/>
</dbReference>
<keyword evidence="1" id="KW-0812">Transmembrane</keyword>
<dbReference type="SUPFAM" id="SSF51206">
    <property type="entry name" value="cAMP-binding domain-like"/>
    <property type="match status" value="1"/>
</dbReference>
<comment type="caution">
    <text evidence="3">The sequence shown here is derived from an EMBL/GenBank/DDBJ whole genome shotgun (WGS) entry which is preliminary data.</text>
</comment>
<keyword evidence="1" id="KW-0472">Membrane</keyword>
<reference evidence="3" key="1">
    <citation type="journal article" date="2023" name="Int. J. Syst. Evol. Microbiol.">
        <title>Methylocystis iwaonis sp. nov., a type II methane-oxidizing bacterium from surface soil of a rice paddy field in Japan, and emended description of the genus Methylocystis (ex Whittenbury et al. 1970) Bowman et al. 1993.</title>
        <authorList>
            <person name="Kaise H."/>
            <person name="Sawadogo J.B."/>
            <person name="Alam M.S."/>
            <person name="Ueno C."/>
            <person name="Dianou D."/>
            <person name="Shinjo R."/>
            <person name="Asakawa S."/>
        </authorList>
    </citation>
    <scope>NUCLEOTIDE SEQUENCE</scope>
    <source>
        <strain evidence="3">LMG27198</strain>
    </source>
</reference>
<evidence type="ECO:0000313" key="4">
    <source>
        <dbReference type="Proteomes" id="UP001144323"/>
    </source>
</evidence>
<name>A0A9W6GQF5_9HYPH</name>
<sequence length="219" mass="24698">MIPQHWLIEAIGYCAAAANIFVFVSNTMIPLRLAAILANALFAAYFYLKGYLPLFALNAFMVPINVFRLRQMRRLISDVRQATQAANDGEFDYEWLRPYMKPLTLSEGFTLYRKGDLSEDAFILVRGEIFLIEPEVTLKPGAFFGEMGLFTEENRRTASAVAISDVDLLCVRYDALLELAAQSPQFGFYLMKLMMRRMQQNVELARAGGGHPAHIEGAP</sequence>
<proteinExistence type="predicted"/>
<dbReference type="Gene3D" id="2.60.120.10">
    <property type="entry name" value="Jelly Rolls"/>
    <property type="match status" value="1"/>
</dbReference>
<evidence type="ECO:0000259" key="2">
    <source>
        <dbReference type="PROSITE" id="PS50042"/>
    </source>
</evidence>
<gene>
    <name evidence="3" type="ORF">LMG27198_01740</name>
</gene>
<dbReference type="PROSITE" id="PS50042">
    <property type="entry name" value="CNMP_BINDING_3"/>
    <property type="match status" value="1"/>
</dbReference>
<dbReference type="InterPro" id="IPR018488">
    <property type="entry name" value="cNMP-bd_CS"/>
</dbReference>
<dbReference type="InterPro" id="IPR018490">
    <property type="entry name" value="cNMP-bd_dom_sf"/>
</dbReference>
<dbReference type="GO" id="GO:0005829">
    <property type="term" value="C:cytosol"/>
    <property type="evidence" value="ECO:0007669"/>
    <property type="project" value="TreeGrafter"/>
</dbReference>
<dbReference type="Proteomes" id="UP001144323">
    <property type="component" value="Unassembled WGS sequence"/>
</dbReference>
<feature type="domain" description="Cyclic nucleotide-binding" evidence="2">
    <location>
        <begin position="100"/>
        <end position="197"/>
    </location>
</feature>
<dbReference type="GO" id="GO:0003700">
    <property type="term" value="F:DNA-binding transcription factor activity"/>
    <property type="evidence" value="ECO:0007669"/>
    <property type="project" value="TreeGrafter"/>
</dbReference>
<dbReference type="AlphaFoldDB" id="A0A9W6GQF5"/>